<feature type="compositionally biased region" description="Basic and acidic residues" evidence="1">
    <location>
        <begin position="1"/>
        <end position="10"/>
    </location>
</feature>
<sequence length="132" mass="15488">MFDGRGEAEMRVSSQYLHDRDSEDEDQDRHCTSHDDDNLICLRIVFNPLVSFSVGVWVLIRMLYYGYTTVCNQRPQTTYYFVWSNNKFWFRDNLFINLQHSGVPRFGVDIIGTGQRTLPGPSVRYYQEMADG</sequence>
<reference evidence="3 4" key="1">
    <citation type="submission" date="2019-06" db="EMBL/GenBank/DDBJ databases">
        <title>Genome Sequence of the Brown Rot Fungal Pathogen Monilinia laxa.</title>
        <authorList>
            <person name="De Miccolis Angelini R.M."/>
            <person name="Landi L."/>
            <person name="Abate D."/>
            <person name="Pollastro S."/>
            <person name="Romanazzi G."/>
            <person name="Faretra F."/>
        </authorList>
    </citation>
    <scope>NUCLEOTIDE SEQUENCE [LARGE SCALE GENOMIC DNA]</scope>
    <source>
        <strain evidence="3 4">Mlax316</strain>
    </source>
</reference>
<organism evidence="3 4">
    <name type="scientific">Monilinia laxa</name>
    <name type="common">Brown rot fungus</name>
    <name type="synonym">Sclerotinia laxa</name>
    <dbReference type="NCBI Taxonomy" id="61186"/>
    <lineage>
        <taxon>Eukaryota</taxon>
        <taxon>Fungi</taxon>
        <taxon>Dikarya</taxon>
        <taxon>Ascomycota</taxon>
        <taxon>Pezizomycotina</taxon>
        <taxon>Leotiomycetes</taxon>
        <taxon>Helotiales</taxon>
        <taxon>Sclerotiniaceae</taxon>
        <taxon>Monilinia</taxon>
    </lineage>
</organism>
<evidence type="ECO:0000313" key="4">
    <source>
        <dbReference type="Proteomes" id="UP000326757"/>
    </source>
</evidence>
<accession>A0A5N6JRZ4</accession>
<keyword evidence="2" id="KW-0472">Membrane</keyword>
<feature type="compositionally biased region" description="Basic and acidic residues" evidence="1">
    <location>
        <begin position="17"/>
        <end position="30"/>
    </location>
</feature>
<gene>
    <name evidence="3" type="ORF">EYC80_010002</name>
</gene>
<dbReference type="EMBL" id="VIGI01000015">
    <property type="protein sequence ID" value="KAB8291319.1"/>
    <property type="molecule type" value="Genomic_DNA"/>
</dbReference>
<keyword evidence="4" id="KW-1185">Reference proteome</keyword>
<evidence type="ECO:0000313" key="3">
    <source>
        <dbReference type="EMBL" id="KAB8291319.1"/>
    </source>
</evidence>
<dbReference type="AlphaFoldDB" id="A0A5N6JRZ4"/>
<name>A0A5N6JRZ4_MONLA</name>
<feature type="region of interest" description="Disordered" evidence="1">
    <location>
        <begin position="1"/>
        <end position="30"/>
    </location>
</feature>
<comment type="caution">
    <text evidence="3">The sequence shown here is derived from an EMBL/GenBank/DDBJ whole genome shotgun (WGS) entry which is preliminary data.</text>
</comment>
<protein>
    <submittedName>
        <fullName evidence="3">Uncharacterized protein</fullName>
    </submittedName>
</protein>
<evidence type="ECO:0000256" key="1">
    <source>
        <dbReference type="SAM" id="MobiDB-lite"/>
    </source>
</evidence>
<keyword evidence="2" id="KW-1133">Transmembrane helix</keyword>
<feature type="transmembrane region" description="Helical" evidence="2">
    <location>
        <begin position="44"/>
        <end position="64"/>
    </location>
</feature>
<proteinExistence type="predicted"/>
<dbReference type="Proteomes" id="UP000326757">
    <property type="component" value="Unassembled WGS sequence"/>
</dbReference>
<keyword evidence="2" id="KW-0812">Transmembrane</keyword>
<evidence type="ECO:0000256" key="2">
    <source>
        <dbReference type="SAM" id="Phobius"/>
    </source>
</evidence>